<evidence type="ECO:0000313" key="3">
    <source>
        <dbReference type="Proteomes" id="UP001155280"/>
    </source>
</evidence>
<proteinExistence type="predicted"/>
<keyword evidence="1" id="KW-1133">Transmembrane helix</keyword>
<dbReference type="EMBL" id="JANCNS010000003">
    <property type="protein sequence ID" value="MCP9200852.1"/>
    <property type="molecule type" value="Genomic_DNA"/>
</dbReference>
<sequence length="68" mass="7982">MKTIVFYLAFIIAAVLLWQISKIIIFDFNRLTEWGFGYLLGKVILFLVFIGLAFFMRKRKAETSNQTD</sequence>
<keyword evidence="1" id="KW-0812">Transmembrane</keyword>
<comment type="caution">
    <text evidence="2">The sequence shown here is derived from an EMBL/GenBank/DDBJ whole genome shotgun (WGS) entry which is preliminary data.</text>
</comment>
<organism evidence="2 3">
    <name type="scientific">Christiangramia oceanisediminis</name>
    <dbReference type="NCBI Taxonomy" id="2920386"/>
    <lineage>
        <taxon>Bacteria</taxon>
        <taxon>Pseudomonadati</taxon>
        <taxon>Bacteroidota</taxon>
        <taxon>Flavobacteriia</taxon>
        <taxon>Flavobacteriales</taxon>
        <taxon>Flavobacteriaceae</taxon>
        <taxon>Christiangramia</taxon>
    </lineage>
</organism>
<gene>
    <name evidence="2" type="ORF">MKO06_13105</name>
</gene>
<evidence type="ECO:0000313" key="2">
    <source>
        <dbReference type="EMBL" id="MCP9200852.1"/>
    </source>
</evidence>
<keyword evidence="1" id="KW-0472">Membrane</keyword>
<feature type="transmembrane region" description="Helical" evidence="1">
    <location>
        <begin position="37"/>
        <end position="56"/>
    </location>
</feature>
<protein>
    <submittedName>
        <fullName evidence="2">Uncharacterized protein</fullName>
    </submittedName>
</protein>
<dbReference type="AlphaFoldDB" id="A0A9X2KYU7"/>
<reference evidence="2" key="1">
    <citation type="submission" date="2022-07" db="EMBL/GenBank/DDBJ databases">
        <title>Gramela sediminis sp. nov., isolated from deep-sea sediment of the Indian Ocean.</title>
        <authorList>
            <person name="Shi H."/>
        </authorList>
    </citation>
    <scope>NUCLEOTIDE SEQUENCE</scope>
    <source>
        <strain evidence="2">GC03-9</strain>
    </source>
</reference>
<name>A0A9X2KYU7_9FLAO</name>
<feature type="transmembrane region" description="Helical" evidence="1">
    <location>
        <begin position="5"/>
        <end position="25"/>
    </location>
</feature>
<keyword evidence="3" id="KW-1185">Reference proteome</keyword>
<evidence type="ECO:0000256" key="1">
    <source>
        <dbReference type="SAM" id="Phobius"/>
    </source>
</evidence>
<accession>A0A9X2KYU7</accession>
<dbReference type="RefSeq" id="WP_241552522.1">
    <property type="nucleotide sequence ID" value="NZ_JANCNS010000003.1"/>
</dbReference>
<dbReference type="Proteomes" id="UP001155280">
    <property type="component" value="Unassembled WGS sequence"/>
</dbReference>